<feature type="domain" description="PAC" evidence="2">
    <location>
        <begin position="209"/>
        <end position="261"/>
    </location>
</feature>
<gene>
    <name evidence="4" type="ORF">ATM17_09640</name>
</gene>
<dbReference type="SMART" id="SM00267">
    <property type="entry name" value="GGDEF"/>
    <property type="match status" value="1"/>
</dbReference>
<dbReference type="Pfam" id="PF00990">
    <property type="entry name" value="GGDEF"/>
    <property type="match status" value="1"/>
</dbReference>
<proteinExistence type="predicted"/>
<dbReference type="NCBIfam" id="TIGR00254">
    <property type="entry name" value="GGDEF"/>
    <property type="match status" value="1"/>
</dbReference>
<dbReference type="Gene3D" id="3.30.450.20">
    <property type="entry name" value="PAS domain"/>
    <property type="match status" value="2"/>
</dbReference>
<dbReference type="AlphaFoldDB" id="A0AAC9AUX8"/>
<dbReference type="InterPro" id="IPR000160">
    <property type="entry name" value="GGDEF_dom"/>
</dbReference>
<dbReference type="Pfam" id="PF13426">
    <property type="entry name" value="PAS_9"/>
    <property type="match status" value="1"/>
</dbReference>
<evidence type="ECO:0008006" key="6">
    <source>
        <dbReference type="Google" id="ProtNLM"/>
    </source>
</evidence>
<dbReference type="InterPro" id="IPR000700">
    <property type="entry name" value="PAS-assoc_C"/>
</dbReference>
<dbReference type="CDD" id="cd01949">
    <property type="entry name" value="GGDEF"/>
    <property type="match status" value="1"/>
</dbReference>
<dbReference type="InterPro" id="IPR043128">
    <property type="entry name" value="Rev_trsase/Diguanyl_cyclase"/>
</dbReference>
<dbReference type="Gene3D" id="2.10.70.100">
    <property type="match status" value="1"/>
</dbReference>
<dbReference type="PROSITE" id="PS50113">
    <property type="entry name" value="PAC"/>
    <property type="match status" value="1"/>
</dbReference>
<evidence type="ECO:0000313" key="4">
    <source>
        <dbReference type="EMBL" id="AMU89298.1"/>
    </source>
</evidence>
<sequence>MNKISAEGFRTLLEGVPDGFFVHDETGRLLDLSERCCADLGYTRDELLSMSILDISGGEAKEANLATWQAARAGLSMSYRDVAVHKDGSRFPVEVRLTCQVVDDRKLFLGVALDVAEAESADDRTADLRAAHERLAIAAAVGGLGIWDYDIARDAMQCDPQWYRIMGRDPARPVRSIAEFRGFIHPDDADRATEVHQAASRIADSADNYGIVFRIVRPDGEIRWIRSTASVVSDGDGVPVRAVGFVVDVTDVQHATARLERQTREDPLTGLANRRRLDEELAKACFHATRTGEPLTLAMIDVDHFKLYNDAEGHVRGDEALKAVADILQSVARRPYDLAARYGGDEYLLMLPGVGEPEPILDHIIAELAKRQIAHRGSPADPMLTISCGSVVAPELADVGPVELLKQCDRALYQAKAEGRNRVHVVRLDERRAATA</sequence>
<dbReference type="Proteomes" id="UP000076088">
    <property type="component" value="Chromosome"/>
</dbReference>
<dbReference type="CDD" id="cd00130">
    <property type="entry name" value="PAS"/>
    <property type="match status" value="2"/>
</dbReference>
<name>A0AAC9AUX8_SPHMC</name>
<dbReference type="FunFam" id="3.30.70.270:FF:000001">
    <property type="entry name" value="Diguanylate cyclase domain protein"/>
    <property type="match status" value="1"/>
</dbReference>
<protein>
    <recommendedName>
        <fullName evidence="6">Diguanylate cyclase</fullName>
    </recommendedName>
</protein>
<evidence type="ECO:0000259" key="3">
    <source>
        <dbReference type="PROSITE" id="PS50887"/>
    </source>
</evidence>
<dbReference type="InterPro" id="IPR000014">
    <property type="entry name" value="PAS"/>
</dbReference>
<dbReference type="Pfam" id="PF08447">
    <property type="entry name" value="PAS_3"/>
    <property type="match status" value="1"/>
</dbReference>
<dbReference type="RefSeq" id="WP_054727511.1">
    <property type="nucleotide sequence ID" value="NZ_CP009429.1"/>
</dbReference>
<evidence type="ECO:0000313" key="5">
    <source>
        <dbReference type="Proteomes" id="UP000076088"/>
    </source>
</evidence>
<dbReference type="InterPro" id="IPR001610">
    <property type="entry name" value="PAC"/>
</dbReference>
<dbReference type="InterPro" id="IPR052155">
    <property type="entry name" value="Biofilm_reg_signaling"/>
</dbReference>
<feature type="domain" description="PAS" evidence="1">
    <location>
        <begin position="5"/>
        <end position="53"/>
    </location>
</feature>
<feature type="domain" description="GGDEF" evidence="3">
    <location>
        <begin position="293"/>
        <end position="428"/>
    </location>
</feature>
<evidence type="ECO:0000259" key="2">
    <source>
        <dbReference type="PROSITE" id="PS50113"/>
    </source>
</evidence>
<reference evidence="5" key="1">
    <citation type="submission" date="2015-11" db="EMBL/GenBank/DDBJ databases">
        <title>Complete genome sequence of a polyethylene-glycol degrader Sphingopyxis macrogoltabida 203N (NBRC 111659).</title>
        <authorList>
            <person name="Yoshiyuki O."/>
            <person name="Shouta N."/>
            <person name="Nagata Y."/>
            <person name="Numata M."/>
            <person name="Tsuchikane K."/>
            <person name="Hosoyama A."/>
            <person name="Yamazoe A."/>
            <person name="Tsuda M."/>
            <person name="Fujita N."/>
            <person name="Kawai F."/>
        </authorList>
    </citation>
    <scope>NUCLEOTIDE SEQUENCE [LARGE SCALE GENOMIC DNA]</scope>
    <source>
        <strain evidence="5">203N</strain>
    </source>
</reference>
<organism evidence="4 5">
    <name type="scientific">Sphingopyxis macrogoltabida</name>
    <name type="common">Sphingomonas macrogoltabidus</name>
    <dbReference type="NCBI Taxonomy" id="33050"/>
    <lineage>
        <taxon>Bacteria</taxon>
        <taxon>Pseudomonadati</taxon>
        <taxon>Pseudomonadota</taxon>
        <taxon>Alphaproteobacteria</taxon>
        <taxon>Sphingomonadales</taxon>
        <taxon>Sphingomonadaceae</taxon>
        <taxon>Sphingopyxis</taxon>
    </lineage>
</organism>
<dbReference type="SMART" id="SM00091">
    <property type="entry name" value="PAS"/>
    <property type="match status" value="2"/>
</dbReference>
<dbReference type="PROSITE" id="PS50887">
    <property type="entry name" value="GGDEF"/>
    <property type="match status" value="1"/>
</dbReference>
<dbReference type="SMART" id="SM00086">
    <property type="entry name" value="PAC"/>
    <property type="match status" value="2"/>
</dbReference>
<dbReference type="NCBIfam" id="TIGR00229">
    <property type="entry name" value="sensory_box"/>
    <property type="match status" value="2"/>
</dbReference>
<dbReference type="SUPFAM" id="SSF55073">
    <property type="entry name" value="Nucleotide cyclase"/>
    <property type="match status" value="1"/>
</dbReference>
<reference evidence="4 5" key="2">
    <citation type="journal article" date="2016" name="Genome Announc.">
        <title>Complete Genome Sequence of Sphingopyxis macrogoltabida Strain 203N (NBRC 111659), a Polyethylene Glycol Degrader.</title>
        <authorList>
            <person name="Ohtsubo Y."/>
            <person name="Nonoyama S."/>
            <person name="Nagata Y."/>
            <person name="Numata M."/>
            <person name="Tsuchikane K."/>
            <person name="Hosoyama A."/>
            <person name="Yamazoe A."/>
            <person name="Tsuda M."/>
            <person name="Fujita N."/>
            <person name="Kawai F."/>
        </authorList>
    </citation>
    <scope>NUCLEOTIDE SEQUENCE [LARGE SCALE GENOMIC DNA]</scope>
    <source>
        <strain evidence="4 5">203N</strain>
    </source>
</reference>
<dbReference type="InterPro" id="IPR029787">
    <property type="entry name" value="Nucleotide_cyclase"/>
</dbReference>
<dbReference type="PANTHER" id="PTHR44757">
    <property type="entry name" value="DIGUANYLATE CYCLASE DGCP"/>
    <property type="match status" value="1"/>
</dbReference>
<dbReference type="PROSITE" id="PS50112">
    <property type="entry name" value="PAS"/>
    <property type="match status" value="1"/>
</dbReference>
<dbReference type="SUPFAM" id="SSF55785">
    <property type="entry name" value="PYP-like sensor domain (PAS domain)"/>
    <property type="match status" value="2"/>
</dbReference>
<evidence type="ECO:0000259" key="1">
    <source>
        <dbReference type="PROSITE" id="PS50112"/>
    </source>
</evidence>
<dbReference type="GO" id="GO:0003824">
    <property type="term" value="F:catalytic activity"/>
    <property type="evidence" value="ECO:0007669"/>
    <property type="project" value="UniProtKB-ARBA"/>
</dbReference>
<dbReference type="KEGG" id="smaz:LH19_10195"/>
<dbReference type="EMBL" id="CP013344">
    <property type="protein sequence ID" value="AMU89298.1"/>
    <property type="molecule type" value="Genomic_DNA"/>
</dbReference>
<accession>A0AAC9AUX8</accession>
<dbReference type="PANTHER" id="PTHR44757:SF2">
    <property type="entry name" value="BIOFILM ARCHITECTURE MAINTENANCE PROTEIN MBAA"/>
    <property type="match status" value="1"/>
</dbReference>
<dbReference type="InterPro" id="IPR035965">
    <property type="entry name" value="PAS-like_dom_sf"/>
</dbReference>
<dbReference type="Gene3D" id="3.30.70.270">
    <property type="match status" value="1"/>
</dbReference>
<keyword evidence="5" id="KW-1185">Reference proteome</keyword>
<dbReference type="InterPro" id="IPR013655">
    <property type="entry name" value="PAS_fold_3"/>
</dbReference>